<name>A0A2A3YGM5_9MICO</name>
<evidence type="ECO:0000313" key="1">
    <source>
        <dbReference type="EMBL" id="PCC38245.1"/>
    </source>
</evidence>
<sequence length="361" mass="38784">MTTSDAGIDVEALDVDPAHWPAQLDTLAPRQVLARWKGVVRSGQRPRLVVRQAADGEWTGAALVTSRARTAGWTIVDVVGEVGPTVAAVITAARESGQVQVRWEGWDLDPALAAGNGFRPMRSPSVSGNGPSAGYVRWLVPSSGPAGAPDAEPEPYRQSTHFSCAAVGALQAMALRDGRSATNEGPTGELTREAELRLWRSATNLPSVEPFGLAVAVRRAWPDVPLEVALDADQPIMLEHLEGDEVEWRAILQRSSRAEAAELGILHRTDRLTSREIRAEIEQGRQVLLLLSLEAWMGVEVPHWVLCHAVVDGAVVIEDPWVTESVGETWVGSHLLPIADEDLEMMAGIPPGGHRGAVVLG</sequence>
<accession>A0A2A3YGM5</accession>
<gene>
    <name evidence="1" type="ORF">CIK66_14500</name>
</gene>
<comment type="caution">
    <text evidence="1">The sequence shown here is derived from an EMBL/GenBank/DDBJ whole genome shotgun (WGS) entry which is preliminary data.</text>
</comment>
<organism evidence="1 2">
    <name type="scientific">Brachybacterium alimentarium</name>
    <dbReference type="NCBI Taxonomy" id="47845"/>
    <lineage>
        <taxon>Bacteria</taxon>
        <taxon>Bacillati</taxon>
        <taxon>Actinomycetota</taxon>
        <taxon>Actinomycetes</taxon>
        <taxon>Micrococcales</taxon>
        <taxon>Dermabacteraceae</taxon>
        <taxon>Brachybacterium</taxon>
    </lineage>
</organism>
<dbReference type="OrthoDB" id="27442at2"/>
<dbReference type="Pfam" id="PF11814">
    <property type="entry name" value="DUF3335"/>
    <property type="match status" value="1"/>
</dbReference>
<dbReference type="AlphaFoldDB" id="A0A2A3YGM5"/>
<dbReference type="Proteomes" id="UP000218598">
    <property type="component" value="Unassembled WGS sequence"/>
</dbReference>
<dbReference type="RefSeq" id="WP_096197603.1">
    <property type="nucleotide sequence ID" value="NZ_BAAAIQ010000004.1"/>
</dbReference>
<proteinExistence type="predicted"/>
<evidence type="ECO:0000313" key="2">
    <source>
        <dbReference type="Proteomes" id="UP000218598"/>
    </source>
</evidence>
<dbReference type="InterPro" id="IPR021770">
    <property type="entry name" value="DUF3335"/>
</dbReference>
<reference evidence="1 2" key="1">
    <citation type="journal article" date="2017" name="Elife">
        <title>Extensive horizontal gene transfer in cheese-associated bacteria.</title>
        <authorList>
            <person name="Bonham K.S."/>
            <person name="Wolfe B.E."/>
            <person name="Dutton R.J."/>
        </authorList>
    </citation>
    <scope>NUCLEOTIDE SEQUENCE [LARGE SCALE GENOMIC DNA]</scope>
    <source>
        <strain evidence="1 2">341_9</strain>
    </source>
</reference>
<keyword evidence="2" id="KW-1185">Reference proteome</keyword>
<dbReference type="EMBL" id="NRGR01000024">
    <property type="protein sequence ID" value="PCC38245.1"/>
    <property type="molecule type" value="Genomic_DNA"/>
</dbReference>
<protein>
    <submittedName>
        <fullName evidence="1">Uncharacterized protein</fullName>
    </submittedName>
</protein>